<dbReference type="STRING" id="173990.SAMN05660691_01042"/>
<dbReference type="PRINTS" id="PR00866">
    <property type="entry name" value="RNADNAPOLMS"/>
</dbReference>
<keyword evidence="12" id="KW-1185">Reference proteome</keyword>
<reference evidence="12" key="1">
    <citation type="submission" date="2016-10" db="EMBL/GenBank/DDBJ databases">
        <authorList>
            <person name="Varghese N."/>
            <person name="Submissions S."/>
        </authorList>
    </citation>
    <scope>NUCLEOTIDE SEQUENCE [LARGE SCALE GENOMIC DNA]</scope>
    <source>
        <strain evidence="12">DSM 17616</strain>
    </source>
</reference>
<accession>A0A1H6KBA5</accession>
<comment type="similarity">
    <text evidence="8">Belongs to the bacterial reverse transcriptase family.</text>
</comment>
<evidence type="ECO:0000313" key="11">
    <source>
        <dbReference type="EMBL" id="SEH72518.1"/>
    </source>
</evidence>
<dbReference type="PROSITE" id="PS50878">
    <property type="entry name" value="RT_POL"/>
    <property type="match status" value="1"/>
</dbReference>
<dbReference type="PANTHER" id="PTHR34047">
    <property type="entry name" value="NUCLEAR INTRON MATURASE 1, MITOCHONDRIAL-RELATED"/>
    <property type="match status" value="1"/>
</dbReference>
<sequence length="616" mass="70080">MQKIEALRKITTKPELAALLGIKASVLTYALYIVKPQNQYIQFKIKKKNGGERLISAPTDKLKSIQSALSDLLLDCLDEIYKSKFPDSEIAKQKLKHSKVLKIKIGSAKNKQPSLSHGFERNRSIITNAIMHIGKKNVLNIDLEDFFGSFNFGRIRGFFIKNENFKLDSNIATVIAHIACCNKELPQGSPCSPVITNLIAHSLDIRLAALAKKHSCTYTRYADDITFSTREDTFPESVMRQEGGGYIAGKKLRSEIRRAGFSIKESKTRIQYADSRQDVTGLIVNQKPNVKREYWRTVRAQCNSLFKTGKFVEVAGEEQTVGNINVLEGRLNFIDQLDHYNRLRQKPALDPNYHLKRDALVQQKKAKQRSHLLNSREKVFSKFLFYRYFYAFDKPLILTEGKTDNTYLKSAIWKLAAHYPKLAKAKSNTSAYELLLRFFNYTERTNFLLELAGGGDYFKDFASGYAENYKKYKAPRPEHPVIIIVDNDSGPKDLVNLIATKKIGSIYPTNPAHSNVDVRNSDFVHLFHNLYIILTPLSAGSSSSDIELLFKDVDRLRLYKGKSFNTATKRDNSKDLSKEAFATHIVSAQKNIVNFDGFKELLDRVVSVINHYDSVK</sequence>
<dbReference type="InterPro" id="IPR000477">
    <property type="entry name" value="RT_dom"/>
</dbReference>
<gene>
    <name evidence="11" type="ORF">SAMN05660691_01042</name>
</gene>
<dbReference type="Pfam" id="PF00078">
    <property type="entry name" value="RVT_1"/>
    <property type="match status" value="1"/>
</dbReference>
<evidence type="ECO:0000313" key="12">
    <source>
        <dbReference type="Proteomes" id="UP000199371"/>
    </source>
</evidence>
<comment type="catalytic activity">
    <reaction evidence="9">
        <text>DNA(n) + a 2'-deoxyribonucleoside 5'-triphosphate = DNA(n+1) + diphosphate</text>
        <dbReference type="Rhea" id="RHEA:22508"/>
        <dbReference type="Rhea" id="RHEA-COMP:17339"/>
        <dbReference type="Rhea" id="RHEA-COMP:17340"/>
        <dbReference type="ChEBI" id="CHEBI:33019"/>
        <dbReference type="ChEBI" id="CHEBI:61560"/>
        <dbReference type="ChEBI" id="CHEBI:173112"/>
        <dbReference type="EC" id="2.7.7.49"/>
    </reaction>
</comment>
<dbReference type="CDD" id="cd03487">
    <property type="entry name" value="RT_Bac_retron_II"/>
    <property type="match status" value="1"/>
</dbReference>
<evidence type="ECO:0000256" key="7">
    <source>
        <dbReference type="ARBA" id="ARBA00023118"/>
    </source>
</evidence>
<dbReference type="InterPro" id="IPR000123">
    <property type="entry name" value="Reverse_transcriptase_msDNA"/>
</dbReference>
<dbReference type="AlphaFoldDB" id="A0A1H6KBA5"/>
<evidence type="ECO:0000256" key="6">
    <source>
        <dbReference type="ARBA" id="ARBA00022918"/>
    </source>
</evidence>
<keyword evidence="3" id="KW-0548">Nucleotidyltransferase</keyword>
<dbReference type="GO" id="GO:0003964">
    <property type="term" value="F:RNA-directed DNA polymerase activity"/>
    <property type="evidence" value="ECO:0007669"/>
    <property type="project" value="UniProtKB-KW"/>
</dbReference>
<organism evidence="11 12">
    <name type="scientific">Rheinheimera pacifica</name>
    <dbReference type="NCBI Taxonomy" id="173990"/>
    <lineage>
        <taxon>Bacteria</taxon>
        <taxon>Pseudomonadati</taxon>
        <taxon>Pseudomonadota</taxon>
        <taxon>Gammaproteobacteria</taxon>
        <taxon>Chromatiales</taxon>
        <taxon>Chromatiaceae</taxon>
        <taxon>Rheinheimera</taxon>
    </lineage>
</organism>
<proteinExistence type="inferred from homology"/>
<dbReference type="NCBIfam" id="NF038237">
    <property type="entry name" value="retron_Ec67_fus"/>
    <property type="match status" value="1"/>
</dbReference>
<keyword evidence="2" id="KW-0808">Transferase</keyword>
<protein>
    <recommendedName>
        <fullName evidence="1">RNA-directed DNA polymerase</fullName>
        <ecNumber evidence="1">2.7.7.49</ecNumber>
    </recommendedName>
</protein>
<dbReference type="SUPFAM" id="SSF56672">
    <property type="entry name" value="DNA/RNA polymerases"/>
    <property type="match status" value="1"/>
</dbReference>
<keyword evidence="4" id="KW-0479">Metal-binding</keyword>
<dbReference type="EC" id="2.7.7.49" evidence="1"/>
<dbReference type="InterPro" id="IPR051083">
    <property type="entry name" value="GrpII_Intron_Splice-Mob/Def"/>
</dbReference>
<evidence type="ECO:0000256" key="2">
    <source>
        <dbReference type="ARBA" id="ARBA00022679"/>
    </source>
</evidence>
<feature type="domain" description="Reverse transcriptase" evidence="10">
    <location>
        <begin position="1"/>
        <end position="284"/>
    </location>
</feature>
<evidence type="ECO:0000256" key="8">
    <source>
        <dbReference type="ARBA" id="ARBA00034120"/>
    </source>
</evidence>
<keyword evidence="6 11" id="KW-0695">RNA-directed DNA polymerase</keyword>
<dbReference type="GO" id="GO:0051607">
    <property type="term" value="P:defense response to virus"/>
    <property type="evidence" value="ECO:0007669"/>
    <property type="project" value="UniProtKB-KW"/>
</dbReference>
<evidence type="ECO:0000256" key="3">
    <source>
        <dbReference type="ARBA" id="ARBA00022695"/>
    </source>
</evidence>
<dbReference type="GO" id="GO:0003723">
    <property type="term" value="F:RNA binding"/>
    <property type="evidence" value="ECO:0007669"/>
    <property type="project" value="InterPro"/>
</dbReference>
<dbReference type="GO" id="GO:0046872">
    <property type="term" value="F:metal ion binding"/>
    <property type="evidence" value="ECO:0007669"/>
    <property type="project" value="UniProtKB-KW"/>
</dbReference>
<dbReference type="RefSeq" id="WP_092790984.1">
    <property type="nucleotide sequence ID" value="NZ_FNXF01000003.1"/>
</dbReference>
<evidence type="ECO:0000256" key="5">
    <source>
        <dbReference type="ARBA" id="ARBA00022842"/>
    </source>
</evidence>
<dbReference type="InterPro" id="IPR043502">
    <property type="entry name" value="DNA/RNA_pol_sf"/>
</dbReference>
<evidence type="ECO:0000256" key="1">
    <source>
        <dbReference type="ARBA" id="ARBA00012493"/>
    </source>
</evidence>
<name>A0A1H6KBA5_9GAMM</name>
<dbReference type="OrthoDB" id="7055795at2"/>
<evidence type="ECO:0000256" key="4">
    <source>
        <dbReference type="ARBA" id="ARBA00022723"/>
    </source>
</evidence>
<evidence type="ECO:0000259" key="10">
    <source>
        <dbReference type="PROSITE" id="PS50878"/>
    </source>
</evidence>
<dbReference type="EMBL" id="FNXF01000003">
    <property type="protein sequence ID" value="SEH72518.1"/>
    <property type="molecule type" value="Genomic_DNA"/>
</dbReference>
<dbReference type="InterPro" id="IPR053543">
    <property type="entry name" value="Bacterial_RT"/>
</dbReference>
<dbReference type="PANTHER" id="PTHR34047:SF7">
    <property type="entry name" value="RNA-DIRECTED DNA POLYMERASE"/>
    <property type="match status" value="1"/>
</dbReference>
<keyword evidence="5" id="KW-0460">Magnesium</keyword>
<evidence type="ECO:0000256" key="9">
    <source>
        <dbReference type="ARBA" id="ARBA00048173"/>
    </source>
</evidence>
<keyword evidence="7" id="KW-0051">Antiviral defense</keyword>
<dbReference type="Proteomes" id="UP000199371">
    <property type="component" value="Unassembled WGS sequence"/>
</dbReference>